<keyword evidence="2" id="KW-1185">Reference proteome</keyword>
<accession>A0A7D9LYH4</accession>
<comment type="caution">
    <text evidence="1">The sequence shown here is derived from an EMBL/GenBank/DDBJ whole genome shotgun (WGS) entry which is preliminary data.</text>
</comment>
<reference evidence="1" key="1">
    <citation type="submission" date="2020-04" db="EMBL/GenBank/DDBJ databases">
        <authorList>
            <person name="Alioto T."/>
            <person name="Alioto T."/>
            <person name="Gomez Garrido J."/>
        </authorList>
    </citation>
    <scope>NUCLEOTIDE SEQUENCE</scope>
    <source>
        <strain evidence="1">A484AB</strain>
    </source>
</reference>
<organism evidence="1 2">
    <name type="scientific">Paramuricea clavata</name>
    <name type="common">Red gorgonian</name>
    <name type="synonym">Violescent sea-whip</name>
    <dbReference type="NCBI Taxonomy" id="317549"/>
    <lineage>
        <taxon>Eukaryota</taxon>
        <taxon>Metazoa</taxon>
        <taxon>Cnidaria</taxon>
        <taxon>Anthozoa</taxon>
        <taxon>Octocorallia</taxon>
        <taxon>Malacalcyonacea</taxon>
        <taxon>Plexauridae</taxon>
        <taxon>Paramuricea</taxon>
    </lineage>
</organism>
<dbReference type="EMBL" id="CACRXK020027230">
    <property type="protein sequence ID" value="CAB4040776.1"/>
    <property type="molecule type" value="Genomic_DNA"/>
</dbReference>
<name>A0A7D9LYH4_PARCT</name>
<feature type="non-terminal residue" evidence="1">
    <location>
        <position position="113"/>
    </location>
</feature>
<dbReference type="AlphaFoldDB" id="A0A7D9LYH4"/>
<evidence type="ECO:0000313" key="1">
    <source>
        <dbReference type="EMBL" id="CAB4040776.1"/>
    </source>
</evidence>
<gene>
    <name evidence="1" type="ORF">PACLA_8A065761</name>
</gene>
<dbReference type="Proteomes" id="UP001152795">
    <property type="component" value="Unassembled WGS sequence"/>
</dbReference>
<protein>
    <submittedName>
        <fullName evidence="1">Uncharacterized protein</fullName>
    </submittedName>
</protein>
<proteinExistence type="predicted"/>
<evidence type="ECO:0000313" key="2">
    <source>
        <dbReference type="Proteomes" id="UP001152795"/>
    </source>
</evidence>
<sequence length="113" mass="12897">MHFGQPVGDALACDHLPAYRVKKRPSFYAGLLRAWLALRGTQDAGVWVIPHPSGDPLPISKLSASISYQFLLRSYHIDHRSLTKFRDLGIAVEWPDVWASLRLWRFIRAVQDT</sequence>